<keyword evidence="3" id="KW-1185">Reference proteome</keyword>
<gene>
    <name evidence="2" type="ORF">AVEN_227191_1</name>
</gene>
<evidence type="ECO:0000259" key="1">
    <source>
        <dbReference type="Pfam" id="PF22936"/>
    </source>
</evidence>
<dbReference type="OrthoDB" id="7548346at2759"/>
<dbReference type="EMBL" id="BGPR01168136">
    <property type="protein sequence ID" value="GBM21011.1"/>
    <property type="molecule type" value="Genomic_DNA"/>
</dbReference>
<feature type="non-terminal residue" evidence="2">
    <location>
        <position position="1"/>
    </location>
</feature>
<evidence type="ECO:0000313" key="3">
    <source>
        <dbReference type="Proteomes" id="UP000499080"/>
    </source>
</evidence>
<dbReference type="InterPro" id="IPR054722">
    <property type="entry name" value="PolX-like_BBD"/>
</dbReference>
<dbReference type="Proteomes" id="UP000499080">
    <property type="component" value="Unassembled WGS sequence"/>
</dbReference>
<dbReference type="Pfam" id="PF22936">
    <property type="entry name" value="Pol_BBD"/>
    <property type="match status" value="1"/>
</dbReference>
<dbReference type="AlphaFoldDB" id="A0A4Y2DW81"/>
<organism evidence="2 3">
    <name type="scientific">Araneus ventricosus</name>
    <name type="common">Orbweaver spider</name>
    <name type="synonym">Epeira ventricosa</name>
    <dbReference type="NCBI Taxonomy" id="182803"/>
    <lineage>
        <taxon>Eukaryota</taxon>
        <taxon>Metazoa</taxon>
        <taxon>Ecdysozoa</taxon>
        <taxon>Arthropoda</taxon>
        <taxon>Chelicerata</taxon>
        <taxon>Arachnida</taxon>
        <taxon>Araneae</taxon>
        <taxon>Araneomorphae</taxon>
        <taxon>Entelegynae</taxon>
        <taxon>Araneoidea</taxon>
        <taxon>Araneidae</taxon>
        <taxon>Araneus</taxon>
    </lineage>
</organism>
<name>A0A4Y2DW81_ARAVE</name>
<accession>A0A4Y2DW81</accession>
<proteinExistence type="predicted"/>
<sequence>GFQESEVWIVGSGKSSHMTKHKKNFVDFTKFISPKPIYMGNSDTVMAYGHLTVNGEIKNDGKWDRNHLAEL</sequence>
<comment type="caution">
    <text evidence="2">The sequence shown here is derived from an EMBL/GenBank/DDBJ whole genome shotgun (WGS) entry which is preliminary data.</text>
</comment>
<feature type="domain" description="Retrovirus-related Pol polyprotein from transposon TNT 1-94-like beta-barrel" evidence="1">
    <location>
        <begin position="8"/>
        <end position="62"/>
    </location>
</feature>
<evidence type="ECO:0000313" key="2">
    <source>
        <dbReference type="EMBL" id="GBM21011.1"/>
    </source>
</evidence>
<reference evidence="2 3" key="1">
    <citation type="journal article" date="2019" name="Sci. Rep.">
        <title>Orb-weaving spider Araneus ventricosus genome elucidates the spidroin gene catalogue.</title>
        <authorList>
            <person name="Kono N."/>
            <person name="Nakamura H."/>
            <person name="Ohtoshi R."/>
            <person name="Moran D.A.P."/>
            <person name="Shinohara A."/>
            <person name="Yoshida Y."/>
            <person name="Fujiwara M."/>
            <person name="Mori M."/>
            <person name="Tomita M."/>
            <person name="Arakawa K."/>
        </authorList>
    </citation>
    <scope>NUCLEOTIDE SEQUENCE [LARGE SCALE GENOMIC DNA]</scope>
</reference>
<protein>
    <recommendedName>
        <fullName evidence="1">Retrovirus-related Pol polyprotein from transposon TNT 1-94-like beta-barrel domain-containing protein</fullName>
    </recommendedName>
</protein>